<comment type="caution">
    <text evidence="1">The sequence shown here is derived from an EMBL/GenBank/DDBJ whole genome shotgun (WGS) entry which is preliminary data.</text>
</comment>
<dbReference type="SUPFAM" id="SSF53335">
    <property type="entry name" value="S-adenosyl-L-methionine-dependent methyltransferases"/>
    <property type="match status" value="1"/>
</dbReference>
<dbReference type="Pfam" id="PF13489">
    <property type="entry name" value="Methyltransf_23"/>
    <property type="match status" value="1"/>
</dbReference>
<dbReference type="Gene3D" id="3.40.50.150">
    <property type="entry name" value="Vaccinia Virus protein VP39"/>
    <property type="match status" value="1"/>
</dbReference>
<keyword evidence="2" id="KW-1185">Reference proteome</keyword>
<dbReference type="Proteomes" id="UP000627292">
    <property type="component" value="Unassembled WGS sequence"/>
</dbReference>
<dbReference type="AlphaFoldDB" id="A0A917ISZ6"/>
<sequence length="291" mass="33641">MNALLCPICDHMLALKYKLKYSVYECGKCDLLHADAKFEHSFQSDLESDARDVGLKQLRLKNFSAIIAMLKKHTEEKFKQLSGLEIGCGNGWWLETCKQNGLDCVGIEPEHIYESYHKAGNLNVLYGFYPDVSPHKENGYDFIIFNDVFEHIPDINGLLESLRKDLHEDGILIINLPISKGFFYKMATALHKLGVSKPLIRMWQFNFHSPHMNYFNSDNIQRLLSKHGFTNEACLRLDTLDFEHIEERIRADRSVSRVKAWVVASLLKLFKPIINASAPDIQVFFFKQKRK</sequence>
<dbReference type="CDD" id="cd02440">
    <property type="entry name" value="AdoMet_MTases"/>
    <property type="match status" value="1"/>
</dbReference>
<reference evidence="1" key="2">
    <citation type="submission" date="2020-09" db="EMBL/GenBank/DDBJ databases">
        <authorList>
            <person name="Sun Q."/>
            <person name="Zhou Y."/>
        </authorList>
    </citation>
    <scope>NUCLEOTIDE SEQUENCE</scope>
    <source>
        <strain evidence="1">CGMCC 1.15290</strain>
    </source>
</reference>
<dbReference type="RefSeq" id="WP_188951118.1">
    <property type="nucleotide sequence ID" value="NZ_BMIB01000001.1"/>
</dbReference>
<protein>
    <recommendedName>
        <fullName evidence="3">Class I SAM-dependent methyltransferase</fullName>
    </recommendedName>
</protein>
<dbReference type="InterPro" id="IPR029063">
    <property type="entry name" value="SAM-dependent_MTases_sf"/>
</dbReference>
<reference evidence="1" key="1">
    <citation type="journal article" date="2014" name="Int. J. Syst. Evol. Microbiol.">
        <title>Complete genome sequence of Corynebacterium casei LMG S-19264T (=DSM 44701T), isolated from a smear-ripened cheese.</title>
        <authorList>
            <consortium name="US DOE Joint Genome Institute (JGI-PGF)"/>
            <person name="Walter F."/>
            <person name="Albersmeier A."/>
            <person name="Kalinowski J."/>
            <person name="Ruckert C."/>
        </authorList>
    </citation>
    <scope>NUCLEOTIDE SEQUENCE</scope>
    <source>
        <strain evidence="1">CGMCC 1.15290</strain>
    </source>
</reference>
<dbReference type="PANTHER" id="PTHR43861">
    <property type="entry name" value="TRANS-ACONITATE 2-METHYLTRANSFERASE-RELATED"/>
    <property type="match status" value="1"/>
</dbReference>
<dbReference type="PANTHER" id="PTHR43861:SF5">
    <property type="entry name" value="BLL5978 PROTEIN"/>
    <property type="match status" value="1"/>
</dbReference>
<gene>
    <name evidence="1" type="ORF">GCM10011379_12600</name>
</gene>
<evidence type="ECO:0000313" key="1">
    <source>
        <dbReference type="EMBL" id="GGH62545.1"/>
    </source>
</evidence>
<evidence type="ECO:0000313" key="2">
    <source>
        <dbReference type="Proteomes" id="UP000627292"/>
    </source>
</evidence>
<organism evidence="1 2">
    <name type="scientific">Filimonas zeae</name>
    <dbReference type="NCBI Taxonomy" id="1737353"/>
    <lineage>
        <taxon>Bacteria</taxon>
        <taxon>Pseudomonadati</taxon>
        <taxon>Bacteroidota</taxon>
        <taxon>Chitinophagia</taxon>
        <taxon>Chitinophagales</taxon>
        <taxon>Chitinophagaceae</taxon>
        <taxon>Filimonas</taxon>
    </lineage>
</organism>
<proteinExistence type="predicted"/>
<dbReference type="EMBL" id="BMIB01000001">
    <property type="protein sequence ID" value="GGH62545.1"/>
    <property type="molecule type" value="Genomic_DNA"/>
</dbReference>
<evidence type="ECO:0008006" key="3">
    <source>
        <dbReference type="Google" id="ProtNLM"/>
    </source>
</evidence>
<name>A0A917ISZ6_9BACT</name>
<accession>A0A917ISZ6</accession>